<dbReference type="EC" id="5.2.1.8" evidence="3 12"/>
<dbReference type="SUPFAM" id="SSF102735">
    <property type="entry name" value="Trigger factor ribosome-binding domain"/>
    <property type="match status" value="1"/>
</dbReference>
<reference evidence="18" key="2">
    <citation type="submission" date="2016-01" db="EMBL/GenBank/DDBJ databases">
        <authorList>
            <person name="Poehlein A."/>
            <person name="Schlien K."/>
            <person name="Gottschalk G."/>
            <person name="Buckel W."/>
            <person name="Daniel R."/>
        </authorList>
    </citation>
    <scope>NUCLEOTIDE SEQUENCE [LARGE SCALE GENOMIC DNA]</scope>
    <source>
        <strain evidence="18">X2</strain>
    </source>
</reference>
<evidence type="ECO:0000259" key="15">
    <source>
        <dbReference type="PROSITE" id="PS50059"/>
    </source>
</evidence>
<keyword evidence="9 12" id="KW-0131">Cell cycle</keyword>
<evidence type="ECO:0000313" key="17">
    <source>
        <dbReference type="EMBL" id="SHE78218.1"/>
    </source>
</evidence>
<dbReference type="InterPro" id="IPR037041">
    <property type="entry name" value="Trigger_fac_C_sf"/>
</dbReference>
<keyword evidence="18" id="KW-1185">Reference proteome</keyword>
<dbReference type="SUPFAM" id="SSF54534">
    <property type="entry name" value="FKBP-like"/>
    <property type="match status" value="1"/>
</dbReference>
<dbReference type="EMBL" id="FQUA01000007">
    <property type="protein sequence ID" value="SHE78218.1"/>
    <property type="molecule type" value="Genomic_DNA"/>
</dbReference>
<organism evidence="17 19">
    <name type="scientific">Anaerotignum propionicum DSM 1682</name>
    <dbReference type="NCBI Taxonomy" id="991789"/>
    <lineage>
        <taxon>Bacteria</taxon>
        <taxon>Bacillati</taxon>
        <taxon>Bacillota</taxon>
        <taxon>Clostridia</taxon>
        <taxon>Lachnospirales</taxon>
        <taxon>Anaerotignaceae</taxon>
        <taxon>Anaerotignum</taxon>
    </lineage>
</organism>
<protein>
    <recommendedName>
        <fullName evidence="4 12">Trigger factor</fullName>
        <shortName evidence="12">TF</shortName>
        <ecNumber evidence="3 12">5.2.1.8</ecNumber>
    </recommendedName>
    <alternativeName>
        <fullName evidence="11 12">PPIase</fullName>
    </alternativeName>
</protein>
<dbReference type="GO" id="GO:0044183">
    <property type="term" value="F:protein folding chaperone"/>
    <property type="evidence" value="ECO:0007669"/>
    <property type="project" value="TreeGrafter"/>
</dbReference>
<dbReference type="PANTHER" id="PTHR30560">
    <property type="entry name" value="TRIGGER FACTOR CHAPERONE AND PEPTIDYL-PROLYL CIS/TRANS ISOMERASE"/>
    <property type="match status" value="1"/>
</dbReference>
<evidence type="ECO:0000256" key="13">
    <source>
        <dbReference type="PROSITE-ProRule" id="PRU00277"/>
    </source>
</evidence>
<dbReference type="Proteomes" id="UP000068026">
    <property type="component" value="Chromosome"/>
</dbReference>
<reference evidence="17" key="4">
    <citation type="submission" date="2016-11" db="EMBL/GenBank/DDBJ databases">
        <authorList>
            <person name="Varghese N."/>
            <person name="Submissions S."/>
        </authorList>
    </citation>
    <scope>NUCLEOTIDE SEQUENCE</scope>
    <source>
        <strain evidence="17">DSM 1682</strain>
    </source>
</reference>
<dbReference type="InterPro" id="IPR046357">
    <property type="entry name" value="PPIase_dom_sf"/>
</dbReference>
<evidence type="ECO:0000256" key="3">
    <source>
        <dbReference type="ARBA" id="ARBA00013194"/>
    </source>
</evidence>
<evidence type="ECO:0000313" key="16">
    <source>
        <dbReference type="EMBL" id="AMJ39996.1"/>
    </source>
</evidence>
<evidence type="ECO:0000256" key="8">
    <source>
        <dbReference type="ARBA" id="ARBA00023235"/>
    </source>
</evidence>
<dbReference type="Pfam" id="PF00254">
    <property type="entry name" value="FKBP_C"/>
    <property type="match status" value="1"/>
</dbReference>
<dbReference type="PROSITE" id="PS50059">
    <property type="entry name" value="FKBP_PPIASE"/>
    <property type="match status" value="1"/>
</dbReference>
<dbReference type="InterPro" id="IPR005215">
    <property type="entry name" value="Trig_fac"/>
</dbReference>
<dbReference type="GO" id="GO:0043335">
    <property type="term" value="P:protein unfolding"/>
    <property type="evidence" value="ECO:0007669"/>
    <property type="project" value="TreeGrafter"/>
</dbReference>
<dbReference type="SUPFAM" id="SSF109998">
    <property type="entry name" value="Triger factor/SurA peptide-binding domain-like"/>
    <property type="match status" value="1"/>
</dbReference>
<keyword evidence="12" id="KW-0963">Cytoplasm</keyword>
<name>A0A0X8V8B5_ANAPI</name>
<evidence type="ECO:0000256" key="14">
    <source>
        <dbReference type="RuleBase" id="RU003914"/>
    </source>
</evidence>
<dbReference type="AlphaFoldDB" id="A0A0X8V8B5"/>
<dbReference type="GO" id="GO:0015031">
    <property type="term" value="P:protein transport"/>
    <property type="evidence" value="ECO:0007669"/>
    <property type="project" value="UniProtKB-UniRule"/>
</dbReference>
<dbReference type="Pfam" id="PF05697">
    <property type="entry name" value="Trigger_N"/>
    <property type="match status" value="1"/>
</dbReference>
<evidence type="ECO:0000313" key="19">
    <source>
        <dbReference type="Proteomes" id="UP000184204"/>
    </source>
</evidence>
<dbReference type="HAMAP" id="MF_00303">
    <property type="entry name" value="Trigger_factor_Tig"/>
    <property type="match status" value="1"/>
</dbReference>
<dbReference type="FunFam" id="3.10.50.40:FF:000001">
    <property type="entry name" value="Trigger factor"/>
    <property type="match status" value="1"/>
</dbReference>
<dbReference type="PIRSF" id="PIRSF003095">
    <property type="entry name" value="Trigger_factor"/>
    <property type="match status" value="1"/>
</dbReference>
<proteinExistence type="inferred from homology"/>
<evidence type="ECO:0000256" key="7">
    <source>
        <dbReference type="ARBA" id="ARBA00023186"/>
    </source>
</evidence>
<dbReference type="Proteomes" id="UP000184204">
    <property type="component" value="Unassembled WGS sequence"/>
</dbReference>
<gene>
    <name evidence="12 16" type="primary">tig</name>
    <name evidence="16" type="ORF">CPRO_03870</name>
    <name evidence="17" type="ORF">SAMN02745151_01770</name>
</gene>
<dbReference type="Pfam" id="PF05698">
    <property type="entry name" value="Trigger_C"/>
    <property type="match status" value="1"/>
</dbReference>
<keyword evidence="7 12" id="KW-0143">Chaperone</keyword>
<keyword evidence="8 12" id="KW-0413">Isomerase</keyword>
<evidence type="ECO:0000256" key="12">
    <source>
        <dbReference type="HAMAP-Rule" id="MF_00303"/>
    </source>
</evidence>
<evidence type="ECO:0000256" key="2">
    <source>
        <dbReference type="ARBA" id="ARBA00005464"/>
    </source>
</evidence>
<dbReference type="GO" id="GO:0051301">
    <property type="term" value="P:cell division"/>
    <property type="evidence" value="ECO:0007669"/>
    <property type="project" value="UniProtKB-KW"/>
</dbReference>
<dbReference type="InterPro" id="IPR008881">
    <property type="entry name" value="Trigger_fac_ribosome-bd_bac"/>
</dbReference>
<comment type="function">
    <text evidence="10 12">Involved in protein export. Acts as a chaperone by maintaining the newly synthesized protein in an open conformation. Functions as a peptidyl-prolyl cis-trans isomerase.</text>
</comment>
<evidence type="ECO:0000256" key="1">
    <source>
        <dbReference type="ARBA" id="ARBA00000971"/>
    </source>
</evidence>
<dbReference type="InterPro" id="IPR027304">
    <property type="entry name" value="Trigger_fact/SurA_dom_sf"/>
</dbReference>
<dbReference type="GO" id="GO:0005737">
    <property type="term" value="C:cytoplasm"/>
    <property type="evidence" value="ECO:0007669"/>
    <property type="project" value="UniProtKB-SubCell"/>
</dbReference>
<evidence type="ECO:0000256" key="4">
    <source>
        <dbReference type="ARBA" id="ARBA00016902"/>
    </source>
</evidence>
<dbReference type="PANTHER" id="PTHR30560:SF3">
    <property type="entry name" value="TRIGGER FACTOR-LIKE PROTEIN TIG, CHLOROPLASTIC"/>
    <property type="match status" value="1"/>
</dbReference>
<dbReference type="EMBL" id="CP014223">
    <property type="protein sequence ID" value="AMJ39996.1"/>
    <property type="molecule type" value="Genomic_DNA"/>
</dbReference>
<dbReference type="GO" id="GO:0051083">
    <property type="term" value="P:'de novo' cotranslational protein folding"/>
    <property type="evidence" value="ECO:0007669"/>
    <property type="project" value="TreeGrafter"/>
</dbReference>
<dbReference type="RefSeq" id="WP_066047224.1">
    <property type="nucleotide sequence ID" value="NZ_CP014223.1"/>
</dbReference>
<dbReference type="GO" id="GO:0003755">
    <property type="term" value="F:peptidyl-prolyl cis-trans isomerase activity"/>
    <property type="evidence" value="ECO:0007669"/>
    <property type="project" value="UniProtKB-UniRule"/>
</dbReference>
<sequence>MNATLMNKEKTEVKFSFEVTAEVLEKGMAFAYNKHKNQISLPGFRKGKVPRKLIEAQYGEGFFYEDAVNHIFPEEYMAAVKELNLDVVSAPSLDVEYIGSDKGAKFIVDVTIKPEIKLGQYKGLSAEKVESEVTDEEVMAELEKAQAKNARTVEVTDRAAEMGDVVKMSYEGSVDGVPFDGGKADEHDLELGSGMFIPGFEEKLVGHSLGEKFDIDVKFPEEYHSQDLAGKDAVFAIEIKGITKKELPALDDAFAEDVSEFSTLDEYKASILEKLAKEKEEKARQVQGDKLLDVAVANCEMEVPQVMYDNKINSMMKDFEDNIVRQGLSLDIYCQYMGTTPEEMKENFKDTSVKSVDARLMLEAIAKEEGLAVSKEELEAEICKYGESYGIDGKTMLEMIREEDKEALEQDMLVRAAMKLIEDTAVLTDPKAE</sequence>
<dbReference type="NCBIfam" id="TIGR00115">
    <property type="entry name" value="tig"/>
    <property type="match status" value="1"/>
</dbReference>
<evidence type="ECO:0000313" key="18">
    <source>
        <dbReference type="Proteomes" id="UP000068026"/>
    </source>
</evidence>
<dbReference type="Gene3D" id="3.10.50.40">
    <property type="match status" value="1"/>
</dbReference>
<dbReference type="InterPro" id="IPR001179">
    <property type="entry name" value="PPIase_FKBP_dom"/>
</dbReference>
<evidence type="ECO:0000256" key="11">
    <source>
        <dbReference type="ARBA" id="ARBA00029986"/>
    </source>
</evidence>
<evidence type="ECO:0000256" key="9">
    <source>
        <dbReference type="ARBA" id="ARBA00023306"/>
    </source>
</evidence>
<comment type="catalytic activity">
    <reaction evidence="1 12 13">
        <text>[protein]-peptidylproline (omega=180) = [protein]-peptidylproline (omega=0)</text>
        <dbReference type="Rhea" id="RHEA:16237"/>
        <dbReference type="Rhea" id="RHEA-COMP:10747"/>
        <dbReference type="Rhea" id="RHEA-COMP:10748"/>
        <dbReference type="ChEBI" id="CHEBI:83833"/>
        <dbReference type="ChEBI" id="CHEBI:83834"/>
        <dbReference type="EC" id="5.2.1.8"/>
    </reaction>
</comment>
<accession>A0A0X8V8B5</accession>
<dbReference type="Gene3D" id="3.30.70.1050">
    <property type="entry name" value="Trigger factor ribosome-binding domain"/>
    <property type="match status" value="1"/>
</dbReference>
<evidence type="ECO:0000256" key="5">
    <source>
        <dbReference type="ARBA" id="ARBA00022618"/>
    </source>
</evidence>
<reference evidence="19" key="3">
    <citation type="submission" date="2016-11" db="EMBL/GenBank/DDBJ databases">
        <authorList>
            <person name="Jaros S."/>
            <person name="Januszkiewicz K."/>
            <person name="Wedrychowicz H."/>
        </authorList>
    </citation>
    <scope>NUCLEOTIDE SEQUENCE [LARGE SCALE GENOMIC DNA]</scope>
    <source>
        <strain evidence="19">DSM 1682</strain>
    </source>
</reference>
<reference evidence="16 18" key="1">
    <citation type="journal article" date="2016" name="Genome Announc.">
        <title>Complete Genome Sequence of the Amino Acid-Fermenting Clostridium propionicum X2 (DSM 1682).</title>
        <authorList>
            <person name="Poehlein A."/>
            <person name="Schlien K."/>
            <person name="Chowdhury N.P."/>
            <person name="Gottschalk G."/>
            <person name="Buckel W."/>
            <person name="Daniel R."/>
        </authorList>
    </citation>
    <scope>NUCLEOTIDE SEQUENCE [LARGE SCALE GENOMIC DNA]</scope>
    <source>
        <strain evidence="16 18">X2</strain>
    </source>
</reference>
<feature type="domain" description="PPIase FKBP-type" evidence="15">
    <location>
        <begin position="163"/>
        <end position="245"/>
    </location>
</feature>
<dbReference type="OrthoDB" id="9767721at2"/>
<evidence type="ECO:0000256" key="6">
    <source>
        <dbReference type="ARBA" id="ARBA00023110"/>
    </source>
</evidence>
<keyword evidence="5 12" id="KW-0132">Cell division</keyword>
<comment type="subcellular location">
    <subcellularLocation>
        <location evidence="12">Cytoplasm</location>
    </subcellularLocation>
    <text evidence="12">About half TF is bound to the ribosome near the polypeptide exit tunnel while the other half is free in the cytoplasm.</text>
</comment>
<dbReference type="InterPro" id="IPR036611">
    <property type="entry name" value="Trigger_fac_ribosome-bd_sf"/>
</dbReference>
<dbReference type="InterPro" id="IPR008880">
    <property type="entry name" value="Trigger_fac_C"/>
</dbReference>
<comment type="similarity">
    <text evidence="2 12 14">Belongs to the FKBP-type PPIase family. Tig subfamily.</text>
</comment>
<dbReference type="Gene3D" id="1.10.3120.10">
    <property type="entry name" value="Trigger factor, C-terminal domain"/>
    <property type="match status" value="1"/>
</dbReference>
<keyword evidence="6 12" id="KW-0697">Rotamase</keyword>
<evidence type="ECO:0000256" key="10">
    <source>
        <dbReference type="ARBA" id="ARBA00024849"/>
    </source>
</evidence>
<dbReference type="KEGG" id="cpro:CPRO_03870"/>
<dbReference type="GO" id="GO:0043022">
    <property type="term" value="F:ribosome binding"/>
    <property type="evidence" value="ECO:0007669"/>
    <property type="project" value="TreeGrafter"/>
</dbReference>
<comment type="domain">
    <text evidence="12">Consists of 3 domains; the N-terminus binds the ribosome, the middle domain has PPIase activity, while the C-terminus has intrinsic chaperone activity on its own.</text>
</comment>